<protein>
    <recommendedName>
        <fullName evidence="1">Transcription regulator PadR N-terminal domain-containing protein</fullName>
    </recommendedName>
</protein>
<dbReference type="RefSeq" id="WP_009837844.1">
    <property type="nucleotide sequence ID" value="NZ_AAOH01000002.1"/>
</dbReference>
<dbReference type="Pfam" id="PF03551">
    <property type="entry name" value="PadR"/>
    <property type="match status" value="1"/>
</dbReference>
<accession>A4C7L7</accession>
<organism evidence="2 3">
    <name type="scientific">Pseudoalteromonas tunicata D2</name>
    <dbReference type="NCBI Taxonomy" id="87626"/>
    <lineage>
        <taxon>Bacteria</taxon>
        <taxon>Pseudomonadati</taxon>
        <taxon>Pseudomonadota</taxon>
        <taxon>Gammaproteobacteria</taxon>
        <taxon>Alteromonadales</taxon>
        <taxon>Pseudoalteromonadaceae</taxon>
        <taxon>Pseudoalteromonas</taxon>
    </lineage>
</organism>
<evidence type="ECO:0000259" key="1">
    <source>
        <dbReference type="Pfam" id="PF03551"/>
    </source>
</evidence>
<evidence type="ECO:0000313" key="2">
    <source>
        <dbReference type="EMBL" id="EAR29971.1"/>
    </source>
</evidence>
<comment type="caution">
    <text evidence="2">The sequence shown here is derived from an EMBL/GenBank/DDBJ whole genome shotgun (WGS) entry which is preliminary data.</text>
</comment>
<dbReference type="eggNOG" id="COG1695">
    <property type="taxonomic scope" value="Bacteria"/>
</dbReference>
<dbReference type="SUPFAM" id="SSF46785">
    <property type="entry name" value="Winged helix' DNA-binding domain"/>
    <property type="match status" value="1"/>
</dbReference>
<dbReference type="Proteomes" id="UP000006201">
    <property type="component" value="Unassembled WGS sequence"/>
</dbReference>
<dbReference type="HOGENOM" id="CLU_063440_12_0_6"/>
<sequence length="120" mass="13404">MEKEKFLGEFEQFILLAIVKLADDAYGSTIRQLLEKTIAREVTIGALYTTLDRLEKKGLVESHQGEATAVRGGRAKKHFIVTAQGIQALKRSKQALNNMWQDIALNEFNQPLSSGFCCGF</sequence>
<dbReference type="InterPro" id="IPR036388">
    <property type="entry name" value="WH-like_DNA-bd_sf"/>
</dbReference>
<dbReference type="InterPro" id="IPR052509">
    <property type="entry name" value="Metal_resp_DNA-bind_regulator"/>
</dbReference>
<dbReference type="EMBL" id="AAOH01000002">
    <property type="protein sequence ID" value="EAR29971.1"/>
    <property type="molecule type" value="Genomic_DNA"/>
</dbReference>
<gene>
    <name evidence="2" type="ORF">PTD2_14164</name>
</gene>
<dbReference type="InterPro" id="IPR005149">
    <property type="entry name" value="Tscrpt_reg_PadR_N"/>
</dbReference>
<proteinExistence type="predicted"/>
<feature type="domain" description="Transcription regulator PadR N-terminal" evidence="1">
    <location>
        <begin position="15"/>
        <end position="90"/>
    </location>
</feature>
<dbReference type="InterPro" id="IPR036390">
    <property type="entry name" value="WH_DNA-bd_sf"/>
</dbReference>
<dbReference type="PANTHER" id="PTHR33169:SF14">
    <property type="entry name" value="TRANSCRIPTIONAL REGULATOR RV3488"/>
    <property type="match status" value="1"/>
</dbReference>
<dbReference type="STRING" id="87626.PTD2_14164"/>
<keyword evidence="3" id="KW-1185">Reference proteome</keyword>
<dbReference type="AlphaFoldDB" id="A4C7L7"/>
<dbReference type="Gene3D" id="1.10.10.10">
    <property type="entry name" value="Winged helix-like DNA-binding domain superfamily/Winged helix DNA-binding domain"/>
    <property type="match status" value="1"/>
</dbReference>
<dbReference type="PANTHER" id="PTHR33169">
    <property type="entry name" value="PADR-FAMILY TRANSCRIPTIONAL REGULATOR"/>
    <property type="match status" value="1"/>
</dbReference>
<name>A4C7L7_9GAMM</name>
<evidence type="ECO:0000313" key="3">
    <source>
        <dbReference type="Proteomes" id="UP000006201"/>
    </source>
</evidence>
<reference evidence="2 3" key="1">
    <citation type="submission" date="2006-02" db="EMBL/GenBank/DDBJ databases">
        <authorList>
            <person name="Moran M.A."/>
            <person name="Kjelleberg S."/>
            <person name="Egan S."/>
            <person name="Saunders N."/>
            <person name="Thomas T."/>
            <person name="Ferriera S."/>
            <person name="Johnson J."/>
            <person name="Kravitz S."/>
            <person name="Halpern A."/>
            <person name="Remington K."/>
            <person name="Beeson K."/>
            <person name="Tran B."/>
            <person name="Rogers Y.-H."/>
            <person name="Friedman R."/>
            <person name="Venter J.C."/>
        </authorList>
    </citation>
    <scope>NUCLEOTIDE SEQUENCE [LARGE SCALE GENOMIC DNA]</scope>
    <source>
        <strain evidence="2 3">D2</strain>
    </source>
</reference>